<evidence type="ECO:0000259" key="6">
    <source>
        <dbReference type="Pfam" id="PF00931"/>
    </source>
</evidence>
<dbReference type="Pfam" id="PF00931">
    <property type="entry name" value="NB-ARC"/>
    <property type="match status" value="1"/>
</dbReference>
<evidence type="ECO:0000259" key="10">
    <source>
        <dbReference type="Pfam" id="PF25019"/>
    </source>
</evidence>
<dbReference type="InterPro" id="IPR036388">
    <property type="entry name" value="WH-like_DNA-bd_sf"/>
</dbReference>
<dbReference type="InterPro" id="IPR042197">
    <property type="entry name" value="Apaf_helical"/>
</dbReference>
<evidence type="ECO:0000313" key="12">
    <source>
        <dbReference type="Proteomes" id="UP000000226"/>
    </source>
</evidence>
<dbReference type="eggNOG" id="KOG4658">
    <property type="taxonomic scope" value="Eukaryota"/>
</dbReference>
<reference evidence="12" key="1">
    <citation type="journal article" date="2014" name="Nat. Genet.">
        <title>A reference genome for common bean and genome-wide analysis of dual domestications.</title>
        <authorList>
            <person name="Schmutz J."/>
            <person name="McClean P.E."/>
            <person name="Mamidi S."/>
            <person name="Wu G.A."/>
            <person name="Cannon S.B."/>
            <person name="Grimwood J."/>
            <person name="Jenkins J."/>
            <person name="Shu S."/>
            <person name="Song Q."/>
            <person name="Chavarro C."/>
            <person name="Torres-Torres M."/>
            <person name="Geffroy V."/>
            <person name="Moghaddam S.M."/>
            <person name="Gao D."/>
            <person name="Abernathy B."/>
            <person name="Barry K."/>
            <person name="Blair M."/>
            <person name="Brick M.A."/>
            <person name="Chovatia M."/>
            <person name="Gepts P."/>
            <person name="Goodstein D.M."/>
            <person name="Gonzales M."/>
            <person name="Hellsten U."/>
            <person name="Hyten D.L."/>
            <person name="Jia G."/>
            <person name="Kelly J.D."/>
            <person name="Kudrna D."/>
            <person name="Lee R."/>
            <person name="Richard M.M."/>
            <person name="Miklas P.N."/>
            <person name="Osorno J.M."/>
            <person name="Rodrigues J."/>
            <person name="Thareau V."/>
            <person name="Urrea C.A."/>
            <person name="Wang M."/>
            <person name="Yu Y."/>
            <person name="Zhang M."/>
            <person name="Wing R.A."/>
            <person name="Cregan P.B."/>
            <person name="Rokhsar D.S."/>
            <person name="Jackson S.A."/>
        </authorList>
    </citation>
    <scope>NUCLEOTIDE SEQUENCE [LARGE SCALE GENOMIC DNA]</scope>
    <source>
        <strain evidence="12">cv. G19833</strain>
    </source>
</reference>
<evidence type="ECO:0000259" key="8">
    <source>
        <dbReference type="Pfam" id="PF23559"/>
    </source>
</evidence>
<dbReference type="Gene3D" id="1.10.10.10">
    <property type="entry name" value="Winged helix-like DNA-binding domain superfamily/Winged helix DNA-binding domain"/>
    <property type="match status" value="1"/>
</dbReference>
<dbReference type="SMR" id="V7CMQ2"/>
<dbReference type="FunFam" id="1.10.10.10:FF:000322">
    <property type="entry name" value="Probable disease resistance protein At1g63360"/>
    <property type="match status" value="1"/>
</dbReference>
<evidence type="ECO:0000256" key="1">
    <source>
        <dbReference type="ARBA" id="ARBA00022614"/>
    </source>
</evidence>
<evidence type="ECO:0000256" key="5">
    <source>
        <dbReference type="ARBA" id="ARBA00022840"/>
    </source>
</evidence>
<dbReference type="PRINTS" id="PR00364">
    <property type="entry name" value="DISEASERSIST"/>
</dbReference>
<keyword evidence="1" id="KW-0433">Leucine-rich repeat</keyword>
<evidence type="ECO:0000259" key="7">
    <source>
        <dbReference type="Pfam" id="PF18052"/>
    </source>
</evidence>
<dbReference type="Gene3D" id="3.40.50.300">
    <property type="entry name" value="P-loop containing nucleotide triphosphate hydrolases"/>
    <property type="match status" value="1"/>
</dbReference>
<feature type="domain" description="Disease resistance protein winged helix" evidence="8">
    <location>
        <begin position="422"/>
        <end position="493"/>
    </location>
</feature>
<dbReference type="PANTHER" id="PTHR36766:SF42">
    <property type="entry name" value="NB-ARC DOMAIN DISEASE RESISTANCE PROTEIN"/>
    <property type="match status" value="1"/>
</dbReference>
<name>V7CMQ2_PHAVU</name>
<evidence type="ECO:0000256" key="4">
    <source>
        <dbReference type="ARBA" id="ARBA00022821"/>
    </source>
</evidence>
<gene>
    <name evidence="11" type="ORF">PHAVU_002G129700g</name>
</gene>
<dbReference type="Pfam" id="PF23598">
    <property type="entry name" value="LRR_14"/>
    <property type="match status" value="1"/>
</dbReference>
<dbReference type="AlphaFoldDB" id="V7CMQ2"/>
<keyword evidence="5" id="KW-0067">ATP-binding</keyword>
<dbReference type="OMA" id="ILQNNTW"/>
<dbReference type="InterPro" id="IPR038005">
    <property type="entry name" value="RX-like_CC"/>
</dbReference>
<dbReference type="PANTHER" id="PTHR36766">
    <property type="entry name" value="PLANT BROAD-SPECTRUM MILDEW RESISTANCE PROTEIN RPW8"/>
    <property type="match status" value="1"/>
</dbReference>
<dbReference type="OrthoDB" id="2973320at2759"/>
<dbReference type="EMBL" id="CM002289">
    <property type="protein sequence ID" value="ESW30161.1"/>
    <property type="molecule type" value="Genomic_DNA"/>
</dbReference>
<evidence type="ECO:0000313" key="11">
    <source>
        <dbReference type="EMBL" id="ESW30161.1"/>
    </source>
</evidence>
<dbReference type="GO" id="GO:0051707">
    <property type="term" value="P:response to other organism"/>
    <property type="evidence" value="ECO:0007669"/>
    <property type="project" value="UniProtKB-ARBA"/>
</dbReference>
<protein>
    <submittedName>
        <fullName evidence="11">Uncharacterized protein</fullName>
    </submittedName>
</protein>
<keyword evidence="2" id="KW-0677">Repeat</keyword>
<dbReference type="InterPro" id="IPR058922">
    <property type="entry name" value="WHD_DRP"/>
</dbReference>
<sequence length="1102" mass="125471">MAEALLEIVIENLGSFLQNQLATYWGVEQQTLNLSSNLTAIRAVFKDAEREQLRKHAVKDWLQKLTDAAYVLDDILDECSIHSTKMHSHDGHASCLSPLHPKDILFRFHIGKRMKDITQRFHDIHEERLTFELRVGVTEKQAVNDEDDWRQTVSVITEPIFCGRDQDQEKIVKFLLEDASNSEDLSIYPIVGMGGLGKTTLAKQVFNDHGISKHFDLRIWICVSDDFNAKRILQSIIEYVTGQNPNLHTLEAMRKKVEEALQCKRYLLVLDDLWNEEQERWKELKGMLQCARGAKGAAILVTTRLQEVASIMGTHPAYHLKELSGDDSWSLFKHHAFGQNREQIEELVTIGREIVRKCVGSPLAIKTLGSLLRDESEVSQWENLKESEIWNIREENSIMRFLKLSYSNLELSLRRCFSFCAIFPKDFEIDKEDLIHLWMANGFIKSEGNVGVEDVGNKAWKKLYRRSFFQEAESDEFGMIRSCKMHDLFHDLAKSIMGEECVIIEKGRLTQLPTRVHYVSLSNSKVSVDITAFKKVESLRTFIDFGNKCLVPSTHCLRALCTRSSLFYPLKDLGHLRYLSLNWGSGASLNNIICQLPKLQILKLQHLSQLRLPKELTQLQDLRHIVLNNCKSISEMPPNIGKLRHLRTLNTFVVGSKAGCGLAELHSLKLGGKLRIEGLEKVPNEWDAKQANLISKKDLNILRLSWGGSANSEGSNVNVERVLEALQPPSTLKSFRINGYPGRHLSSWMRNGGVLRDLVEVILLDCDNCKELPPLGKLPHLKRLEVGGMKDVKWIDGESYDGVEEKAFPLLEKLSVEKLPKLERMLREEGVEMLPRLSQLKIVGVSNLKFPRLPSVKKVSIFEAASLMEGVVENMPCLKTLHIISVRGVVVLPDQLSGLGALQELDIISCDSLEYFSEHGLEGLTSLRSLRISNCEKLKSLSEGVRHLTCLESLSIMNCPELVTLPSNMTQLTTLWNVRISSCSTLPYGIQCVPSLRTLYIINCKSISLPEWMGDMTSLQKLEIWFCRELRSVPSSIQRLTNLSSLTISECPYLNKRCKRETGEDWQYINHIPEIKLLPLYEKKISRFSESSWNCFKQPSND</sequence>
<evidence type="ECO:0000256" key="3">
    <source>
        <dbReference type="ARBA" id="ARBA00022741"/>
    </source>
</evidence>
<feature type="domain" description="Disease resistance R13L4/SHOC-2-like LRR" evidence="9">
    <location>
        <begin position="895"/>
        <end position="1074"/>
    </location>
</feature>
<dbReference type="Proteomes" id="UP000000226">
    <property type="component" value="Chromosome 2"/>
</dbReference>
<dbReference type="GO" id="GO:0006952">
    <property type="term" value="P:defense response"/>
    <property type="evidence" value="ECO:0007669"/>
    <property type="project" value="UniProtKB-KW"/>
</dbReference>
<dbReference type="GO" id="GO:0043531">
    <property type="term" value="F:ADP binding"/>
    <property type="evidence" value="ECO:0007669"/>
    <property type="project" value="InterPro"/>
</dbReference>
<dbReference type="Pfam" id="PF25019">
    <property type="entry name" value="LRR_R13L1-DRL21"/>
    <property type="match status" value="1"/>
</dbReference>
<proteinExistence type="predicted"/>
<dbReference type="Gene3D" id="1.20.5.4130">
    <property type="match status" value="1"/>
</dbReference>
<keyword evidence="4" id="KW-0611">Plant defense</keyword>
<dbReference type="SUPFAM" id="SSF52540">
    <property type="entry name" value="P-loop containing nucleoside triphosphate hydrolases"/>
    <property type="match status" value="1"/>
</dbReference>
<dbReference type="SUPFAM" id="SSF52058">
    <property type="entry name" value="L domain-like"/>
    <property type="match status" value="1"/>
</dbReference>
<dbReference type="InterPro" id="IPR041118">
    <property type="entry name" value="Rx_N"/>
</dbReference>
<keyword evidence="3" id="KW-0547">Nucleotide-binding</keyword>
<evidence type="ECO:0000256" key="2">
    <source>
        <dbReference type="ARBA" id="ARBA00022737"/>
    </source>
</evidence>
<dbReference type="FunFam" id="3.40.50.300:FF:001091">
    <property type="entry name" value="Probable disease resistance protein At1g61300"/>
    <property type="match status" value="1"/>
</dbReference>
<accession>V7CMQ2</accession>
<dbReference type="Gramene" id="ESW30161">
    <property type="protein sequence ID" value="ESW30161"/>
    <property type="gene ID" value="PHAVU_002G129700g"/>
</dbReference>
<keyword evidence="12" id="KW-1185">Reference proteome</keyword>
<organism evidence="11 12">
    <name type="scientific">Phaseolus vulgaris</name>
    <name type="common">Kidney bean</name>
    <name type="synonym">French bean</name>
    <dbReference type="NCBI Taxonomy" id="3885"/>
    <lineage>
        <taxon>Eukaryota</taxon>
        <taxon>Viridiplantae</taxon>
        <taxon>Streptophyta</taxon>
        <taxon>Embryophyta</taxon>
        <taxon>Tracheophyta</taxon>
        <taxon>Spermatophyta</taxon>
        <taxon>Magnoliopsida</taxon>
        <taxon>eudicotyledons</taxon>
        <taxon>Gunneridae</taxon>
        <taxon>Pentapetalae</taxon>
        <taxon>rosids</taxon>
        <taxon>fabids</taxon>
        <taxon>Fabales</taxon>
        <taxon>Fabaceae</taxon>
        <taxon>Papilionoideae</taxon>
        <taxon>50 kb inversion clade</taxon>
        <taxon>NPAAA clade</taxon>
        <taxon>indigoferoid/millettioid clade</taxon>
        <taxon>Phaseoleae</taxon>
        <taxon>Phaseolus</taxon>
    </lineage>
</organism>
<dbReference type="InterPro" id="IPR032675">
    <property type="entry name" value="LRR_dom_sf"/>
</dbReference>
<dbReference type="Gene3D" id="1.10.8.430">
    <property type="entry name" value="Helical domain of apoptotic protease-activating factors"/>
    <property type="match status" value="1"/>
</dbReference>
<feature type="domain" description="Disease resistance N-terminal" evidence="7">
    <location>
        <begin position="6"/>
        <end position="92"/>
    </location>
</feature>
<dbReference type="GO" id="GO:0005524">
    <property type="term" value="F:ATP binding"/>
    <property type="evidence" value="ECO:0007669"/>
    <property type="project" value="UniProtKB-KW"/>
</dbReference>
<dbReference type="Pfam" id="PF23559">
    <property type="entry name" value="WHD_DRP"/>
    <property type="match status" value="1"/>
</dbReference>
<evidence type="ECO:0000259" key="9">
    <source>
        <dbReference type="Pfam" id="PF23598"/>
    </source>
</evidence>
<dbReference type="InterPro" id="IPR056789">
    <property type="entry name" value="LRR_R13L1-DRL21"/>
</dbReference>
<dbReference type="Gene3D" id="3.80.10.10">
    <property type="entry name" value="Ribonuclease Inhibitor"/>
    <property type="match status" value="3"/>
</dbReference>
<dbReference type="InterPro" id="IPR002182">
    <property type="entry name" value="NB-ARC"/>
</dbReference>
<dbReference type="SUPFAM" id="SSF52047">
    <property type="entry name" value="RNI-like"/>
    <property type="match status" value="1"/>
</dbReference>
<dbReference type="CDD" id="cd14798">
    <property type="entry name" value="RX-CC_like"/>
    <property type="match status" value="1"/>
</dbReference>
<dbReference type="Pfam" id="PF18052">
    <property type="entry name" value="Rx_N"/>
    <property type="match status" value="1"/>
</dbReference>
<feature type="domain" description="R13L1/DRL21-like LRR repeat region" evidence="10">
    <location>
        <begin position="662"/>
        <end position="789"/>
    </location>
</feature>
<dbReference type="InterPro" id="IPR027417">
    <property type="entry name" value="P-loop_NTPase"/>
</dbReference>
<dbReference type="InterPro" id="IPR055414">
    <property type="entry name" value="LRR_R13L4/SHOC2-like"/>
</dbReference>
<feature type="domain" description="NB-ARC" evidence="6">
    <location>
        <begin position="165"/>
        <end position="340"/>
    </location>
</feature>